<feature type="transmembrane region" description="Helical" evidence="7">
    <location>
        <begin position="173"/>
        <end position="189"/>
    </location>
</feature>
<evidence type="ECO:0000259" key="8">
    <source>
        <dbReference type="SMART" id="SM00849"/>
    </source>
</evidence>
<accession>A0ABS5AC23</accession>
<gene>
    <name evidence="9" type="ORF">JOF53_003015</name>
</gene>
<feature type="domain" description="Metallo-beta-lactamase" evidence="8">
    <location>
        <begin position="384"/>
        <end position="587"/>
    </location>
</feature>
<keyword evidence="3 7" id="KW-0812">Transmembrane</keyword>
<dbReference type="PANTHER" id="PTHR30619">
    <property type="entry name" value="DNA INTERNALIZATION/COMPETENCE PROTEIN COMEC/REC2"/>
    <property type="match status" value="1"/>
</dbReference>
<feature type="transmembrane region" description="Helical" evidence="7">
    <location>
        <begin position="195"/>
        <end position="215"/>
    </location>
</feature>
<sequence length="638" mass="66211">MHGSWSTATPGHTLRATGKLAPPHPGDLTAAVLRVHKPPELLDDPPPWQRGASSLRAGLHQASEVLTPDQSGLLPSLVVGDTSTLTPRVIADFRAAGMAHLLAVSGTNLAIVCGAVLLLFRLLRAGPRTSAFAAALALVGFVVLARPQPSVLRAAVMAAIALYALTTGRERTALPTLAAAITILLLASPELANDLGFVLSVLATAALVLIAPRWADRLHDRGVPRGLAEALAVPAAAHLATAPVVAGMTGEVSLTAILANLLAAPVVALATILGLLAALLSVLHLPTAELLVHLAAPEVWWLVTVARDTAALPMTTVPWPPGLGGALLLAAVLIGLAVLLRHNRIRPLLIALVLLLIIILIPVRLLRPGWPPPNWALVACDVGQGDAIVLATAEPGRAVLVDTGPDPVAITSCLRDLGITRIPLVLLTHLHADHITGLREVLADHDVGAVGLSPVQQPQWALKEVRETTATAGVPLIELHPGASTAWPGLTLDVLAPRSPAALGATEERADGTALNDASLVIRAHTSAGRALLTGDIELAGQSDLLDAKGTDLSADILKVPHHGSRYSLPTFLTTVRPRIAMISAGKDNDYGHPSPLVLDTLRAQGTLTLRTDQDGDLAIAPGPTAFRRGKQTTGAPR</sequence>
<evidence type="ECO:0000313" key="9">
    <source>
        <dbReference type="EMBL" id="MBP2474143.1"/>
    </source>
</evidence>
<dbReference type="Pfam" id="PF00753">
    <property type="entry name" value="Lactamase_B"/>
    <property type="match status" value="1"/>
</dbReference>
<feature type="transmembrane region" description="Helical" evidence="7">
    <location>
        <begin position="319"/>
        <end position="340"/>
    </location>
</feature>
<dbReference type="InterPro" id="IPR004477">
    <property type="entry name" value="ComEC_N"/>
</dbReference>
<name>A0ABS5AC23_9PSEU</name>
<proteinExistence type="predicted"/>
<evidence type="ECO:0000256" key="7">
    <source>
        <dbReference type="SAM" id="Phobius"/>
    </source>
</evidence>
<reference evidence="9 10" key="1">
    <citation type="submission" date="2021-03" db="EMBL/GenBank/DDBJ databases">
        <title>Sequencing the genomes of 1000 actinobacteria strains.</title>
        <authorList>
            <person name="Klenk H.-P."/>
        </authorList>
    </citation>
    <scope>NUCLEOTIDE SEQUENCE [LARGE SCALE GENOMIC DNA]</scope>
    <source>
        <strain evidence="9 10">DSM 44580</strain>
    </source>
</reference>
<dbReference type="InterPro" id="IPR001279">
    <property type="entry name" value="Metallo-B-lactamas"/>
</dbReference>
<evidence type="ECO:0000256" key="4">
    <source>
        <dbReference type="ARBA" id="ARBA00022989"/>
    </source>
</evidence>
<evidence type="ECO:0000256" key="6">
    <source>
        <dbReference type="SAM" id="MobiDB-lite"/>
    </source>
</evidence>
<evidence type="ECO:0000256" key="5">
    <source>
        <dbReference type="ARBA" id="ARBA00023136"/>
    </source>
</evidence>
<dbReference type="InterPro" id="IPR004797">
    <property type="entry name" value="Competence_ComEC/Rec2"/>
</dbReference>
<organism evidence="9 10">
    <name type="scientific">Crossiella equi</name>
    <dbReference type="NCBI Taxonomy" id="130796"/>
    <lineage>
        <taxon>Bacteria</taxon>
        <taxon>Bacillati</taxon>
        <taxon>Actinomycetota</taxon>
        <taxon>Actinomycetes</taxon>
        <taxon>Pseudonocardiales</taxon>
        <taxon>Pseudonocardiaceae</taxon>
        <taxon>Crossiella</taxon>
    </lineage>
</organism>
<dbReference type="EMBL" id="JAGIOO010000001">
    <property type="protein sequence ID" value="MBP2474143.1"/>
    <property type="molecule type" value="Genomic_DNA"/>
</dbReference>
<comment type="caution">
    <text evidence="9">The sequence shown here is derived from an EMBL/GenBank/DDBJ whole genome shotgun (WGS) entry which is preliminary data.</text>
</comment>
<feature type="transmembrane region" description="Helical" evidence="7">
    <location>
        <begin position="257"/>
        <end position="283"/>
    </location>
</feature>
<dbReference type="CDD" id="cd07731">
    <property type="entry name" value="ComA-like_MBL-fold"/>
    <property type="match status" value="1"/>
</dbReference>
<dbReference type="NCBIfam" id="TIGR00360">
    <property type="entry name" value="ComEC_N-term"/>
    <property type="match status" value="1"/>
</dbReference>
<evidence type="ECO:0000256" key="2">
    <source>
        <dbReference type="ARBA" id="ARBA00022475"/>
    </source>
</evidence>
<dbReference type="SMART" id="SM00849">
    <property type="entry name" value="Lactamase_B"/>
    <property type="match status" value="1"/>
</dbReference>
<dbReference type="InterPro" id="IPR035681">
    <property type="entry name" value="ComA-like_MBL"/>
</dbReference>
<dbReference type="InterPro" id="IPR036866">
    <property type="entry name" value="RibonucZ/Hydroxyglut_hydro"/>
</dbReference>
<evidence type="ECO:0000256" key="3">
    <source>
        <dbReference type="ARBA" id="ARBA00022692"/>
    </source>
</evidence>
<dbReference type="Pfam" id="PF03772">
    <property type="entry name" value="Competence"/>
    <property type="match status" value="1"/>
</dbReference>
<evidence type="ECO:0000256" key="1">
    <source>
        <dbReference type="ARBA" id="ARBA00004651"/>
    </source>
</evidence>
<dbReference type="Proteomes" id="UP001519363">
    <property type="component" value="Unassembled WGS sequence"/>
</dbReference>
<feature type="region of interest" description="Disordered" evidence="6">
    <location>
        <begin position="619"/>
        <end position="638"/>
    </location>
</feature>
<dbReference type="Gene3D" id="3.60.15.10">
    <property type="entry name" value="Ribonuclease Z/Hydroxyacylglutathione hydrolase-like"/>
    <property type="match status" value="1"/>
</dbReference>
<feature type="transmembrane region" description="Helical" evidence="7">
    <location>
        <begin position="347"/>
        <end position="366"/>
    </location>
</feature>
<feature type="transmembrane region" description="Helical" evidence="7">
    <location>
        <begin position="227"/>
        <end position="245"/>
    </location>
</feature>
<feature type="transmembrane region" description="Helical" evidence="7">
    <location>
        <begin position="98"/>
        <end position="120"/>
    </location>
</feature>
<dbReference type="RefSeq" id="WP_209706994.1">
    <property type="nucleotide sequence ID" value="NZ_JAGIOO010000001.1"/>
</dbReference>
<feature type="region of interest" description="Disordered" evidence="6">
    <location>
        <begin position="1"/>
        <end position="25"/>
    </location>
</feature>
<dbReference type="PANTHER" id="PTHR30619:SF1">
    <property type="entry name" value="RECOMBINATION PROTEIN 2"/>
    <property type="match status" value="1"/>
</dbReference>
<dbReference type="SUPFAM" id="SSF56281">
    <property type="entry name" value="Metallo-hydrolase/oxidoreductase"/>
    <property type="match status" value="1"/>
</dbReference>
<protein>
    <submittedName>
        <fullName evidence="9">Competence protein ComEC</fullName>
    </submittedName>
</protein>
<feature type="transmembrane region" description="Helical" evidence="7">
    <location>
        <begin position="127"/>
        <end position="144"/>
    </location>
</feature>
<keyword evidence="2" id="KW-1003">Cell membrane</keyword>
<dbReference type="InterPro" id="IPR052159">
    <property type="entry name" value="Competence_DNA_uptake"/>
</dbReference>
<keyword evidence="5 7" id="KW-0472">Membrane</keyword>
<dbReference type="NCBIfam" id="TIGR00361">
    <property type="entry name" value="ComEC_Rec2"/>
    <property type="match status" value="1"/>
</dbReference>
<comment type="subcellular location">
    <subcellularLocation>
        <location evidence="1">Cell membrane</location>
        <topology evidence="1">Multi-pass membrane protein</topology>
    </subcellularLocation>
</comment>
<evidence type="ECO:0000313" key="10">
    <source>
        <dbReference type="Proteomes" id="UP001519363"/>
    </source>
</evidence>
<feature type="compositionally biased region" description="Polar residues" evidence="6">
    <location>
        <begin position="1"/>
        <end position="10"/>
    </location>
</feature>
<keyword evidence="10" id="KW-1185">Reference proteome</keyword>
<keyword evidence="4 7" id="KW-1133">Transmembrane helix</keyword>